<sequence length="210" mass="23524">MNEPSRKLVSPSGKGKETMYVLLAALVVSITCAALIFINQKQAQIAALADFQIRAFSDLNENELAIFNGLYTAAVEINEIHDEEAEWLTIAQLEDELMPPFTKDASWKKNGRFSWTRSLRPSGTIDIALYTGHPEKGQKTGSFILLFLHDHNQQLTNERTEPSHAPYEIWFHPSADKTAPEITTDQGFISAGWKEVIAYSGEDEIKKIKG</sequence>
<keyword evidence="1" id="KW-0472">Membrane</keyword>
<evidence type="ECO:0000256" key="1">
    <source>
        <dbReference type="SAM" id="Phobius"/>
    </source>
</evidence>
<reference evidence="2 3" key="1">
    <citation type="submission" date="2009-06" db="EMBL/GenBank/DDBJ databases">
        <title>Complete sequence of Desulfovibrio salexigens DSM 2638.</title>
        <authorList>
            <consortium name="US DOE Joint Genome Institute"/>
            <person name="Lucas S."/>
            <person name="Copeland A."/>
            <person name="Lapidus A."/>
            <person name="Glavina del Rio T."/>
            <person name="Tice H."/>
            <person name="Bruce D."/>
            <person name="Goodwin L."/>
            <person name="Pitluck S."/>
            <person name="Munk A.C."/>
            <person name="Brettin T."/>
            <person name="Detter J.C."/>
            <person name="Han C."/>
            <person name="Tapia R."/>
            <person name="Larimer F."/>
            <person name="Land M."/>
            <person name="Hauser L."/>
            <person name="Kyrpides N."/>
            <person name="Anderson I."/>
            <person name="Wall J.D."/>
            <person name="Arkin A.P."/>
            <person name="Dehal P."/>
            <person name="Chivian D."/>
            <person name="Giles B."/>
            <person name="Hazen T.C."/>
        </authorList>
    </citation>
    <scope>NUCLEOTIDE SEQUENCE [LARGE SCALE GENOMIC DNA]</scope>
    <source>
        <strain evidence="3">ATCC 14822 / DSM 2638 / NCIMB 8403 / VKM B-1763</strain>
    </source>
</reference>
<dbReference type="OrthoDB" id="79932at2"/>
<dbReference type="STRING" id="526222.Desal_0995"/>
<dbReference type="Pfam" id="PF19659">
    <property type="entry name" value="DUF6162"/>
    <property type="match status" value="1"/>
</dbReference>
<evidence type="ECO:0000313" key="3">
    <source>
        <dbReference type="Proteomes" id="UP000002601"/>
    </source>
</evidence>
<keyword evidence="1" id="KW-1133">Transmembrane helix</keyword>
<dbReference type="InterPro" id="IPR046160">
    <property type="entry name" value="DUF6162"/>
</dbReference>
<dbReference type="RefSeq" id="WP_015850879.1">
    <property type="nucleotide sequence ID" value="NC_012881.1"/>
</dbReference>
<protein>
    <submittedName>
        <fullName evidence="2">Uncharacterized protein</fullName>
    </submittedName>
</protein>
<accession>C6C0C6</accession>
<dbReference type="AlphaFoldDB" id="C6C0C6"/>
<dbReference type="KEGG" id="dsa:Desal_0995"/>
<gene>
    <name evidence="2" type="ordered locus">Desal_0995</name>
</gene>
<keyword evidence="3" id="KW-1185">Reference proteome</keyword>
<dbReference type="EMBL" id="CP001649">
    <property type="protein sequence ID" value="ACS79060.1"/>
    <property type="molecule type" value="Genomic_DNA"/>
</dbReference>
<feature type="transmembrane region" description="Helical" evidence="1">
    <location>
        <begin position="20"/>
        <end position="38"/>
    </location>
</feature>
<dbReference type="Proteomes" id="UP000002601">
    <property type="component" value="Chromosome"/>
</dbReference>
<dbReference type="eggNOG" id="ENOG5032TC2">
    <property type="taxonomic scope" value="Bacteria"/>
</dbReference>
<organism evidence="2 3">
    <name type="scientific">Maridesulfovibrio salexigens (strain ATCC 14822 / DSM 2638 / NCIMB 8403 / VKM B-1763)</name>
    <name type="common">Desulfovibrio salexigens</name>
    <dbReference type="NCBI Taxonomy" id="526222"/>
    <lineage>
        <taxon>Bacteria</taxon>
        <taxon>Pseudomonadati</taxon>
        <taxon>Thermodesulfobacteriota</taxon>
        <taxon>Desulfovibrionia</taxon>
        <taxon>Desulfovibrionales</taxon>
        <taxon>Desulfovibrionaceae</taxon>
        <taxon>Maridesulfovibrio</taxon>
    </lineage>
</organism>
<evidence type="ECO:0000313" key="2">
    <source>
        <dbReference type="EMBL" id="ACS79060.1"/>
    </source>
</evidence>
<proteinExistence type="predicted"/>
<keyword evidence="1" id="KW-0812">Transmembrane</keyword>
<name>C6C0C6_MARSD</name>
<dbReference type="HOGENOM" id="CLU_101377_0_0_7"/>